<comment type="caution">
    <text evidence="2">The sequence shown here is derived from an EMBL/GenBank/DDBJ whole genome shotgun (WGS) entry which is preliminary data.</text>
</comment>
<reference evidence="2 3" key="1">
    <citation type="submission" date="2020-08" db="EMBL/GenBank/DDBJ databases">
        <title>Cohnella phylogeny.</title>
        <authorList>
            <person name="Dunlap C."/>
        </authorList>
    </citation>
    <scope>NUCLEOTIDE SEQUENCE [LARGE SCALE GENOMIC DNA]</scope>
    <source>
        <strain evidence="2 3">DSM 103658</strain>
    </source>
</reference>
<dbReference type="Proteomes" id="UP000574133">
    <property type="component" value="Unassembled WGS sequence"/>
</dbReference>
<sequence length="55" mass="6057">MSSLGDQQQDQQSGQLPTAKAEDVEFSSELADENDREAQRRAAEADRRAAAYEGE</sequence>
<feature type="compositionally biased region" description="Basic and acidic residues" evidence="1">
    <location>
        <begin position="36"/>
        <end position="55"/>
    </location>
</feature>
<dbReference type="InterPro" id="IPR025435">
    <property type="entry name" value="YfhD-like"/>
</dbReference>
<evidence type="ECO:0000313" key="3">
    <source>
        <dbReference type="Proteomes" id="UP000574133"/>
    </source>
</evidence>
<protein>
    <submittedName>
        <fullName evidence="2">YfhD family protein</fullName>
    </submittedName>
</protein>
<accession>A0A841T9N9</accession>
<dbReference type="Pfam" id="PF14151">
    <property type="entry name" value="YfhD"/>
    <property type="match status" value="1"/>
</dbReference>
<feature type="compositionally biased region" description="Acidic residues" evidence="1">
    <location>
        <begin position="24"/>
        <end position="35"/>
    </location>
</feature>
<feature type="compositionally biased region" description="Low complexity" evidence="1">
    <location>
        <begin position="1"/>
        <end position="16"/>
    </location>
</feature>
<name>A0A841T9N9_9BACL</name>
<feature type="region of interest" description="Disordered" evidence="1">
    <location>
        <begin position="1"/>
        <end position="55"/>
    </location>
</feature>
<proteinExistence type="predicted"/>
<dbReference type="EMBL" id="JACJVN010000002">
    <property type="protein sequence ID" value="MBB6675757.1"/>
    <property type="molecule type" value="Genomic_DNA"/>
</dbReference>
<keyword evidence="3" id="KW-1185">Reference proteome</keyword>
<organism evidence="2 3">
    <name type="scientific">Cohnella lubricantis</name>
    <dbReference type="NCBI Taxonomy" id="2163172"/>
    <lineage>
        <taxon>Bacteria</taxon>
        <taxon>Bacillati</taxon>
        <taxon>Bacillota</taxon>
        <taxon>Bacilli</taxon>
        <taxon>Bacillales</taxon>
        <taxon>Paenibacillaceae</taxon>
        <taxon>Cohnella</taxon>
    </lineage>
</organism>
<dbReference type="RefSeq" id="WP_185177066.1">
    <property type="nucleotide sequence ID" value="NZ_CBCSEP010000028.1"/>
</dbReference>
<evidence type="ECO:0000313" key="2">
    <source>
        <dbReference type="EMBL" id="MBB6675757.1"/>
    </source>
</evidence>
<dbReference type="AlphaFoldDB" id="A0A841T9N9"/>
<gene>
    <name evidence="2" type="ORF">H4Q31_00250</name>
</gene>
<evidence type="ECO:0000256" key="1">
    <source>
        <dbReference type="SAM" id="MobiDB-lite"/>
    </source>
</evidence>